<dbReference type="SUPFAM" id="SSF55021">
    <property type="entry name" value="ACT-like"/>
    <property type="match status" value="1"/>
</dbReference>
<dbReference type="KEGG" id="rbi:RB2501_05075"/>
<evidence type="ECO:0000313" key="11">
    <source>
        <dbReference type="EMBL" id="EAR16243.1"/>
    </source>
</evidence>
<proteinExistence type="inferred from homology"/>
<keyword evidence="12" id="KW-1185">Reference proteome</keyword>
<dbReference type="Gene3D" id="3.40.1160.10">
    <property type="entry name" value="Acetylglutamate kinase-like"/>
    <property type="match status" value="1"/>
</dbReference>
<dbReference type="InterPro" id="IPR001048">
    <property type="entry name" value="Asp/Glu/Uridylate_kinase"/>
</dbReference>
<dbReference type="GO" id="GO:0005829">
    <property type="term" value="C:cytosol"/>
    <property type="evidence" value="ECO:0007669"/>
    <property type="project" value="TreeGrafter"/>
</dbReference>
<dbReference type="InterPro" id="IPR036393">
    <property type="entry name" value="AceGlu_kinase-like_sf"/>
</dbReference>
<evidence type="ECO:0000256" key="5">
    <source>
        <dbReference type="ARBA" id="ARBA00022777"/>
    </source>
</evidence>
<dbReference type="STRING" id="313596.RB2501_05075"/>
<keyword evidence="4" id="KW-0547">Nucleotide-binding</keyword>
<sequence>MRVFKFGGASVKDADGVRNVLKVLSETGTEKTFLVVSAMGKTTNAMEAVVRAYFEDKGTLAAALDEVVAYHLGIAGELFPAEGHPVFDRLRGLFEEVRGFLAWNKSPKYGFVYDQVVGYGELLSTVIVSAFLEDSGIANTWLDIRKYIKTDSNYRDGNVQWERTQEAIATLAPGKELFITQGFLGSDENNFTTTLGREGSDYTAAIIAYCLNAQSVTIWKDVPGVLNADPRYFEQASLLNRISYREAIELAFYGASVIHPKTLQPLQRKEIPLHVKSFLKPADPGTTVGSGKGIEPEVPCFIVKKDQVLMRLSSLDFSFIVEDSIGDLFKLLHDHRMKVDMIQNSAISFSVCIDNKFGRLPELLQQLRGRFKVVHHENVSLYTIRHFNAEAIRSLQNGREVLLEQRSKETVQLVVK</sequence>
<organism evidence="11 12">
    <name type="scientific">Robiginitalea biformata (strain ATCC BAA-864 / DSM 15991 / KCTC 12146 / HTCC2501)</name>
    <dbReference type="NCBI Taxonomy" id="313596"/>
    <lineage>
        <taxon>Bacteria</taxon>
        <taxon>Pseudomonadati</taxon>
        <taxon>Bacteroidota</taxon>
        <taxon>Flavobacteriia</taxon>
        <taxon>Flavobacteriales</taxon>
        <taxon>Flavobacteriaceae</taxon>
        <taxon>Robiginitalea</taxon>
    </lineage>
</organism>
<comment type="catalytic activity">
    <reaction evidence="7 8">
        <text>L-aspartate + ATP = 4-phospho-L-aspartate + ADP</text>
        <dbReference type="Rhea" id="RHEA:23776"/>
        <dbReference type="ChEBI" id="CHEBI:29991"/>
        <dbReference type="ChEBI" id="CHEBI:30616"/>
        <dbReference type="ChEBI" id="CHEBI:57535"/>
        <dbReference type="ChEBI" id="CHEBI:456216"/>
        <dbReference type="EC" id="2.7.2.4"/>
    </reaction>
</comment>
<protein>
    <recommendedName>
        <fullName evidence="8">Aspartokinase</fullName>
        <ecNumber evidence="8">2.7.2.4</ecNumber>
    </recommendedName>
</protein>
<dbReference type="eggNOG" id="COG0527">
    <property type="taxonomic scope" value="Bacteria"/>
</dbReference>
<keyword evidence="5 8" id="KW-0418">Kinase</keyword>
<dbReference type="RefSeq" id="WP_015753000.1">
    <property type="nucleotide sequence ID" value="NC_013222.1"/>
</dbReference>
<dbReference type="PANTHER" id="PTHR21499:SF59">
    <property type="entry name" value="ASPARTOKINASE"/>
    <property type="match status" value="1"/>
</dbReference>
<dbReference type="Gene3D" id="1.20.120.1320">
    <property type="entry name" value="Aspartokinase, catalytic domain"/>
    <property type="match status" value="1"/>
</dbReference>
<dbReference type="InterPro" id="IPR045865">
    <property type="entry name" value="ACT-like_dom_sf"/>
</dbReference>
<dbReference type="InterPro" id="IPR001341">
    <property type="entry name" value="Asp_kinase"/>
</dbReference>
<accession>A4CH35</accession>
<evidence type="ECO:0000256" key="7">
    <source>
        <dbReference type="ARBA" id="ARBA00047872"/>
    </source>
</evidence>
<evidence type="ECO:0000256" key="1">
    <source>
        <dbReference type="ARBA" id="ARBA00004766"/>
    </source>
</evidence>
<evidence type="ECO:0000256" key="3">
    <source>
        <dbReference type="ARBA" id="ARBA00022679"/>
    </source>
</evidence>
<dbReference type="OrthoDB" id="9799110at2"/>
<dbReference type="CDD" id="cd04243">
    <property type="entry name" value="AAK_AK-HSDH-like"/>
    <property type="match status" value="1"/>
</dbReference>
<keyword evidence="6" id="KW-0067">ATP-binding</keyword>
<dbReference type="NCBIfam" id="TIGR00657">
    <property type="entry name" value="asp_kinases"/>
    <property type="match status" value="1"/>
</dbReference>
<dbReference type="EMBL" id="CP001712">
    <property type="protein sequence ID" value="EAR16243.1"/>
    <property type="molecule type" value="Genomic_DNA"/>
</dbReference>
<dbReference type="AlphaFoldDB" id="A4CH35"/>
<dbReference type="HOGENOM" id="CLU_009116_6_0_10"/>
<dbReference type="Pfam" id="PF00696">
    <property type="entry name" value="AA_kinase"/>
    <property type="match status" value="1"/>
</dbReference>
<dbReference type="GO" id="GO:0009090">
    <property type="term" value="P:homoserine biosynthetic process"/>
    <property type="evidence" value="ECO:0007669"/>
    <property type="project" value="TreeGrafter"/>
</dbReference>
<dbReference type="GO" id="GO:0004072">
    <property type="term" value="F:aspartate kinase activity"/>
    <property type="evidence" value="ECO:0007669"/>
    <property type="project" value="UniProtKB-EC"/>
</dbReference>
<name>A4CH35_ROBBH</name>
<evidence type="ECO:0000256" key="8">
    <source>
        <dbReference type="RuleBase" id="RU003448"/>
    </source>
</evidence>
<dbReference type="UniPathway" id="UPA00050">
    <property type="reaction ID" value="UER00461"/>
</dbReference>
<dbReference type="PANTHER" id="PTHR21499">
    <property type="entry name" value="ASPARTATE KINASE"/>
    <property type="match status" value="1"/>
</dbReference>
<comment type="pathway">
    <text evidence="9">Amino-acid biosynthesis; L-methionine biosynthesis via de novo pathway; L-homoserine from L-aspartate: step 1/3.</text>
</comment>
<dbReference type="SUPFAM" id="SSF53633">
    <property type="entry name" value="Carbamate kinase-like"/>
    <property type="match status" value="1"/>
</dbReference>
<gene>
    <name evidence="11" type="ordered locus">RB2501_05075</name>
</gene>
<dbReference type="InterPro" id="IPR042199">
    <property type="entry name" value="AsparK_Bifunc_asparK/hSer_DH"/>
</dbReference>
<comment type="pathway">
    <text evidence="9">Amino-acid biosynthesis; L-threonine biosynthesis; L-threonine from L-aspartate: step 1/5.</text>
</comment>
<evidence type="ECO:0000259" key="10">
    <source>
        <dbReference type="Pfam" id="PF00696"/>
    </source>
</evidence>
<keyword evidence="3 8" id="KW-0808">Transferase</keyword>
<dbReference type="GO" id="GO:0009088">
    <property type="term" value="P:threonine biosynthetic process"/>
    <property type="evidence" value="ECO:0007669"/>
    <property type="project" value="UniProtKB-UniPathway"/>
</dbReference>
<comment type="pathway">
    <text evidence="1 9">Amino-acid biosynthesis; L-lysine biosynthesis via DAP pathway; (S)-tetrahydrodipicolinate from L-aspartate: step 1/4.</text>
</comment>
<dbReference type="GO" id="GO:0005524">
    <property type="term" value="F:ATP binding"/>
    <property type="evidence" value="ECO:0007669"/>
    <property type="project" value="UniProtKB-KW"/>
</dbReference>
<evidence type="ECO:0000313" key="12">
    <source>
        <dbReference type="Proteomes" id="UP000009049"/>
    </source>
</evidence>
<comment type="similarity">
    <text evidence="2 8">Belongs to the aspartokinase family.</text>
</comment>
<evidence type="ECO:0000256" key="9">
    <source>
        <dbReference type="RuleBase" id="RU004249"/>
    </source>
</evidence>
<dbReference type="EC" id="2.7.2.4" evidence="8"/>
<dbReference type="UniPathway" id="UPA00034">
    <property type="reaction ID" value="UER00015"/>
</dbReference>
<dbReference type="UniPathway" id="UPA00051">
    <property type="reaction ID" value="UER00462"/>
</dbReference>
<evidence type="ECO:0000256" key="6">
    <source>
        <dbReference type="ARBA" id="ARBA00022840"/>
    </source>
</evidence>
<feature type="domain" description="Aspartate/glutamate/uridylate kinase" evidence="10">
    <location>
        <begin position="2"/>
        <end position="277"/>
    </location>
</feature>
<dbReference type="GO" id="GO:0009089">
    <property type="term" value="P:lysine biosynthetic process via diaminopimelate"/>
    <property type="evidence" value="ECO:0007669"/>
    <property type="project" value="UniProtKB-UniPathway"/>
</dbReference>
<dbReference type="Proteomes" id="UP000009049">
    <property type="component" value="Chromosome"/>
</dbReference>
<reference evidence="11 12" key="1">
    <citation type="journal article" date="2009" name="J. Bacteriol.">
        <title>Complete genome sequence of Robiginitalea biformata HTCC2501.</title>
        <authorList>
            <person name="Oh H.M."/>
            <person name="Giovannoni S.J."/>
            <person name="Lee K."/>
            <person name="Ferriera S."/>
            <person name="Johnson J."/>
            <person name="Cho J.C."/>
        </authorList>
    </citation>
    <scope>NUCLEOTIDE SEQUENCE [LARGE SCALE GENOMIC DNA]</scope>
    <source>
        <strain evidence="12">ATCC BAA-864 / HTCC2501 / KCTC 12146</strain>
    </source>
</reference>
<evidence type="ECO:0000256" key="4">
    <source>
        <dbReference type="ARBA" id="ARBA00022741"/>
    </source>
</evidence>
<evidence type="ECO:0000256" key="2">
    <source>
        <dbReference type="ARBA" id="ARBA00010122"/>
    </source>
</evidence>
<keyword evidence="9" id="KW-0028">Amino-acid biosynthesis</keyword>